<accession>A0A066WSC1</accession>
<evidence type="ECO:0000313" key="2">
    <source>
        <dbReference type="Proteomes" id="UP000027064"/>
    </source>
</evidence>
<name>A0A066WSC1_9FLAO</name>
<evidence type="ECO:0000313" key="1">
    <source>
        <dbReference type="EMBL" id="KDN53849.1"/>
    </source>
</evidence>
<protein>
    <submittedName>
        <fullName evidence="1">Uncharacterized protein</fullName>
    </submittedName>
</protein>
<dbReference type="AlphaFoldDB" id="A0A066WSC1"/>
<dbReference type="PATRIC" id="fig|1492738.3.peg.3000"/>
<dbReference type="EMBL" id="JNCA01000032">
    <property type="protein sequence ID" value="KDN53849.1"/>
    <property type="molecule type" value="Genomic_DNA"/>
</dbReference>
<comment type="caution">
    <text evidence="1">The sequence shown here is derived from an EMBL/GenBank/DDBJ whole genome shotgun (WGS) entry which is preliminary data.</text>
</comment>
<dbReference type="Proteomes" id="UP000027064">
    <property type="component" value="Unassembled WGS sequence"/>
</dbReference>
<sequence>MKRLKEILLIKDATINKVQFDKEWFFKLDDMAYFLKEDLSEVEFVYLPMLIDGEEKIVKCSSFEDIIRGRKEFDQ</sequence>
<proteinExistence type="predicted"/>
<reference evidence="1 2" key="1">
    <citation type="submission" date="2014-05" db="EMBL/GenBank/DDBJ databases">
        <title>Genome Sequence of Flavobacterium sp. EM1321.</title>
        <authorList>
            <person name="Shin S.-K."/>
            <person name="Yi H."/>
        </authorList>
    </citation>
    <scope>NUCLEOTIDE SEQUENCE [LARGE SCALE GENOMIC DNA]</scope>
    <source>
        <strain evidence="1 2">EM1321</strain>
    </source>
</reference>
<organism evidence="1 2">
    <name type="scientific">Flavobacterium seoulense</name>
    <dbReference type="NCBI Taxonomy" id="1492738"/>
    <lineage>
        <taxon>Bacteria</taxon>
        <taxon>Pseudomonadati</taxon>
        <taxon>Bacteroidota</taxon>
        <taxon>Flavobacteriia</taxon>
        <taxon>Flavobacteriales</taxon>
        <taxon>Flavobacteriaceae</taxon>
        <taxon>Flavobacterium</taxon>
    </lineage>
</organism>
<dbReference type="eggNOG" id="ENOG502ZY77">
    <property type="taxonomic scope" value="Bacteria"/>
</dbReference>
<dbReference type="OrthoDB" id="1375307at2"/>
<dbReference type="RefSeq" id="WP_035662093.1">
    <property type="nucleotide sequence ID" value="NZ_JNCA01000032.1"/>
</dbReference>
<gene>
    <name evidence="1" type="ORF">FEM21_30150</name>
</gene>
<keyword evidence="2" id="KW-1185">Reference proteome</keyword>